<feature type="disulfide bond" evidence="3">
    <location>
        <begin position="1045"/>
        <end position="1055"/>
    </location>
</feature>
<organism evidence="11 12">
    <name type="scientific">Mizuhopecten yessoensis</name>
    <name type="common">Japanese scallop</name>
    <name type="synonym">Patinopecten yessoensis</name>
    <dbReference type="NCBI Taxonomy" id="6573"/>
    <lineage>
        <taxon>Eukaryota</taxon>
        <taxon>Metazoa</taxon>
        <taxon>Spiralia</taxon>
        <taxon>Lophotrochozoa</taxon>
        <taxon>Mollusca</taxon>
        <taxon>Bivalvia</taxon>
        <taxon>Autobranchia</taxon>
        <taxon>Pteriomorphia</taxon>
        <taxon>Pectinida</taxon>
        <taxon>Pectinoidea</taxon>
        <taxon>Pectinidae</taxon>
        <taxon>Mizuhopecten</taxon>
    </lineage>
</organism>
<accession>A0A210QM99</accession>
<dbReference type="SMART" id="SM00209">
    <property type="entry name" value="TSP1"/>
    <property type="match status" value="1"/>
</dbReference>
<evidence type="ECO:0000256" key="5">
    <source>
        <dbReference type="SAM" id="MobiDB-lite"/>
    </source>
</evidence>
<dbReference type="PANTHER" id="PTHR46343">
    <property type="entry name" value="HYR DOMAIN-CONTAINING PROTEIN"/>
    <property type="match status" value="1"/>
</dbReference>
<dbReference type="InterPro" id="IPR011641">
    <property type="entry name" value="Tyr-kin_ephrin_A/B_rcpt-like"/>
</dbReference>
<comment type="caution">
    <text evidence="3">Lacks conserved residue(s) required for the propagation of feature annotation.</text>
</comment>
<feature type="domain" description="Sushi" evidence="10">
    <location>
        <begin position="514"/>
        <end position="584"/>
    </location>
</feature>
<sequence>MMLFTLAFFAVLLPYGKSTDTSYRKTRESNASACHVDDIPVVVFQCPVLDSGHVLHGEHCQVTDVTGQRQSYIVKCVHGSWINDQAGIAPKRSKRQWTAVGGSTGAVIGTVAVGPIGAAVGLIIGGVAGIFCDLFCPKLFSPPPNTPSPNTPPTIQWDKPTTSEYYANPGNTFAVVKWYSPTASDKQDGNISPKQTSGLSSNSEFPRGKHTIIYKAEDSSGMKAFSQYTFRVIVRVCKSVLPNPANGHISCEHPERIAGTVCNYNCVDGYRLSGYSSRICQTDGTFSGQAPTCQIKTCPNSTHIYPRHGQPICSTSGFVYKTVCKTKCENGYKVPSSDVFFATCQSTGQWSNTLSACKDSEPPSILDCPGTQYVYADRGLETAVISWNVPTVTDNSGELITAIQTKGQSLGNKFTIGFMEIRYTATDSSGNKSPDCIFSVRVDQQICDPPKIIDSYMNIDCANGFSYGSNCSLTCRGSYPLIGNDRISCERNTTYPKVVYWDMGTDEQPYCKQNKCPELQPPIHGALICDKWMFGVQCMMHCNEDYDLPAGTGGGRIARFTGQFTCSISSGKWSPVETVPGCTVLSNPLKSYLPGELYYFTGVCTNISSQKKIKENFMSEMQNLQQDPGWKGICPNDCNVDNVELKCGTVRRRRDVYKKRLTRQTNTASVLVTFNIVVKWKKYGNSTMDTFNHLQTKAKSLGLLIEEKVQSGSLDVEAAEVDKTSFQTGFAAIKCEPGRYPRYSTLTCASCSLGSIYDDEECTECPKGSYREDDNIVTCTTCPPGTSTVSSGTINYTDCVSTCKPGYYSLTGVIPCTPCSRFHYGADVMATQCEQCGPGLMTMSSASTDISECKVYDAVIGGGLLSDTIGKLQDGADSVTLALWIKIPVNHDVSLHVTINDGTDATQIDIGKGINITLYRTYQQTDAVLKAGSWQHVALVIDSKSNELEVFVQGSVQFTSPIVSVNGMWRVGDSEVLLSSSGTSDIHISGLLLTNTALEEADIQSLATTCYHTRNGAVTMEGFKYAESNYIELVSPSICDTDANCEPDPCNSHTCIGGLDGFTCRCDGGFTGDKCQISPDYCKNHQCENGATCHNLRYNYTCSCTTRFKGILCDYEIVDGGWASWSNWSDCSKSCDGGNRTRQRECNDPYPDPDGTPCTGEQIELEPCNEESCPVCPKPPRSYGTEMDCNVTSDLTTCHVRCRDGLWFAPGFPPLPEYKCGMETSYTWNGKPPSCSDIYYPENIKTVTKITYESANLCNKGEEMKAALLEKSLDNIDCAATKTCTVDISTEGCIVRSKSSLSAPTTVIVLQVPLEGQGDQISIKTSGTDVSPTMKVLLQAIGTLENSTRQFNTSTDILKIEVDGQEYDAFDVESYGKVDCRDGKIQLEALCTDCPHGTYNTDSSECIPCPYGTYQDTAGSTFCKKCPDGSSTPLLGSSDISDCSTTIPVKEEIPPEKHDVRVIIGGTLGALILCGVIVGIAVWLNLRRKGKYYFQNQRSYKDVRPRKRRETKLEEI</sequence>
<keyword evidence="3" id="KW-0245">EGF-like domain</keyword>
<keyword evidence="1" id="KW-0677">Repeat</keyword>
<feature type="domain" description="EGF-like" evidence="8">
    <location>
        <begin position="1078"/>
        <end position="1114"/>
    </location>
</feature>
<dbReference type="Pfam" id="PF07699">
    <property type="entry name" value="Ephrin_rec_like"/>
    <property type="match status" value="3"/>
</dbReference>
<dbReference type="EMBL" id="NEDP02002920">
    <property type="protein sequence ID" value="OWF49853.1"/>
    <property type="molecule type" value="Genomic_DNA"/>
</dbReference>
<dbReference type="InterPro" id="IPR001881">
    <property type="entry name" value="EGF-like_Ca-bd_dom"/>
</dbReference>
<dbReference type="OrthoDB" id="6162024at2759"/>
<dbReference type="InterPro" id="IPR036383">
    <property type="entry name" value="TSP1_rpt_sf"/>
</dbReference>
<dbReference type="PROSITE" id="PS50092">
    <property type="entry name" value="TSP1"/>
    <property type="match status" value="1"/>
</dbReference>
<dbReference type="PROSITE" id="PS50825">
    <property type="entry name" value="HYR"/>
    <property type="match status" value="2"/>
</dbReference>
<feature type="disulfide bond" evidence="4">
    <location>
        <begin position="237"/>
        <end position="280"/>
    </location>
</feature>
<dbReference type="FunFam" id="2.20.100.10:FF:000002">
    <property type="entry name" value="Unc-5 netrin receptor C"/>
    <property type="match status" value="1"/>
</dbReference>
<dbReference type="PROSITE" id="PS01186">
    <property type="entry name" value="EGF_2"/>
    <property type="match status" value="1"/>
</dbReference>
<keyword evidence="7" id="KW-0732">Signal</keyword>
<dbReference type="Pfam" id="PF13385">
    <property type="entry name" value="Laminin_G_3"/>
    <property type="match status" value="1"/>
</dbReference>
<keyword evidence="6" id="KW-0812">Transmembrane</keyword>
<evidence type="ECO:0000256" key="4">
    <source>
        <dbReference type="PROSITE-ProRule" id="PRU00302"/>
    </source>
</evidence>
<evidence type="ECO:0000313" key="12">
    <source>
        <dbReference type="Proteomes" id="UP000242188"/>
    </source>
</evidence>
<evidence type="ECO:0000256" key="6">
    <source>
        <dbReference type="SAM" id="Phobius"/>
    </source>
</evidence>
<comment type="caution">
    <text evidence="11">The sequence shown here is derived from an EMBL/GenBank/DDBJ whole genome shotgun (WGS) entry which is preliminary data.</text>
</comment>
<dbReference type="SMART" id="SM01411">
    <property type="entry name" value="Ephrin_rec_like"/>
    <property type="match status" value="3"/>
</dbReference>
<feature type="domain" description="HYR" evidence="9">
    <location>
        <begin position="358"/>
        <end position="444"/>
    </location>
</feature>
<feature type="disulfide bond" evidence="3">
    <location>
        <begin position="1066"/>
        <end position="1075"/>
    </location>
</feature>
<dbReference type="Pfam" id="PF02494">
    <property type="entry name" value="HYR"/>
    <property type="match status" value="2"/>
</dbReference>
<dbReference type="InterPro" id="IPR000436">
    <property type="entry name" value="Sushi_SCR_CCP_dom"/>
</dbReference>
<evidence type="ECO:0000259" key="9">
    <source>
        <dbReference type="PROSITE" id="PS50825"/>
    </source>
</evidence>
<dbReference type="InterPro" id="IPR009030">
    <property type="entry name" value="Growth_fac_rcpt_cys_sf"/>
</dbReference>
<dbReference type="Gene3D" id="2.10.50.10">
    <property type="entry name" value="Tumor Necrosis Factor Receptor, subunit A, domain 2"/>
    <property type="match status" value="2"/>
</dbReference>
<dbReference type="PROSITE" id="PS50923">
    <property type="entry name" value="SUSHI"/>
    <property type="match status" value="4"/>
</dbReference>
<dbReference type="PROSITE" id="PS00010">
    <property type="entry name" value="ASX_HYDROXYL"/>
    <property type="match status" value="1"/>
</dbReference>
<dbReference type="InterPro" id="IPR000884">
    <property type="entry name" value="TSP1_rpt"/>
</dbReference>
<evidence type="ECO:0000256" key="2">
    <source>
        <dbReference type="ARBA" id="ARBA00023157"/>
    </source>
</evidence>
<feature type="domain" description="Sushi" evidence="10">
    <location>
        <begin position="235"/>
        <end position="295"/>
    </location>
</feature>
<evidence type="ECO:0000256" key="3">
    <source>
        <dbReference type="PROSITE-ProRule" id="PRU00076"/>
    </source>
</evidence>
<dbReference type="Gene3D" id="2.20.100.10">
    <property type="entry name" value="Thrombospondin type-1 (TSP1) repeat"/>
    <property type="match status" value="1"/>
</dbReference>
<dbReference type="Gene3D" id="2.60.120.200">
    <property type="match status" value="1"/>
</dbReference>
<dbReference type="InterPro" id="IPR003410">
    <property type="entry name" value="HYR_dom"/>
</dbReference>
<dbReference type="InterPro" id="IPR043555">
    <property type="entry name" value="SRPX-like"/>
</dbReference>
<feature type="signal peptide" evidence="7">
    <location>
        <begin position="1"/>
        <end position="18"/>
    </location>
</feature>
<evidence type="ECO:0000313" key="11">
    <source>
        <dbReference type="EMBL" id="OWF49853.1"/>
    </source>
</evidence>
<evidence type="ECO:0000256" key="1">
    <source>
        <dbReference type="ARBA" id="ARBA00022737"/>
    </source>
</evidence>
<keyword evidence="6" id="KW-0472">Membrane</keyword>
<dbReference type="PANTHER" id="PTHR46343:SF2">
    <property type="entry name" value="SUSHI_VON WILLEBRAND FACTOR TYPE A_EGF_PENTRAXIN DOMAIN-CONTAINING 1"/>
    <property type="match status" value="1"/>
</dbReference>
<feature type="disulfide bond" evidence="3">
    <location>
        <begin position="1104"/>
        <end position="1113"/>
    </location>
</feature>
<feature type="region of interest" description="Disordered" evidence="5">
    <location>
        <begin position="184"/>
        <end position="204"/>
    </location>
</feature>
<proteinExistence type="predicted"/>
<keyword evidence="2 3" id="KW-1015">Disulfide bond</keyword>
<gene>
    <name evidence="11" type="ORF">KP79_PYT00975</name>
</gene>
<keyword evidence="4" id="KW-0768">Sushi</keyword>
<feature type="chain" id="PRO_5012216776" evidence="7">
    <location>
        <begin position="19"/>
        <end position="1516"/>
    </location>
</feature>
<feature type="domain" description="HYR" evidence="9">
    <location>
        <begin position="148"/>
        <end position="236"/>
    </location>
</feature>
<dbReference type="SUPFAM" id="SSF82895">
    <property type="entry name" value="TSP-1 type 1 repeat"/>
    <property type="match status" value="1"/>
</dbReference>
<feature type="domain" description="EGF-like" evidence="8">
    <location>
        <begin position="1041"/>
        <end position="1076"/>
    </location>
</feature>
<dbReference type="InterPro" id="IPR013320">
    <property type="entry name" value="ConA-like_dom_sf"/>
</dbReference>
<dbReference type="GO" id="GO:0005509">
    <property type="term" value="F:calcium ion binding"/>
    <property type="evidence" value="ECO:0007669"/>
    <property type="project" value="InterPro"/>
</dbReference>
<feature type="domain" description="Sushi" evidence="10">
    <location>
        <begin position="445"/>
        <end position="513"/>
    </location>
</feature>
<dbReference type="Proteomes" id="UP000242188">
    <property type="component" value="Unassembled WGS sequence"/>
</dbReference>
<name>A0A210QM99_MIZYE</name>
<dbReference type="PROSITE" id="PS50026">
    <property type="entry name" value="EGF_3"/>
    <property type="match status" value="2"/>
</dbReference>
<dbReference type="STRING" id="6573.A0A210QM99"/>
<dbReference type="CDD" id="cd00054">
    <property type="entry name" value="EGF_CA"/>
    <property type="match status" value="2"/>
</dbReference>
<dbReference type="InterPro" id="IPR000152">
    <property type="entry name" value="EGF-type_Asp/Asn_hydroxyl_site"/>
</dbReference>
<dbReference type="CDD" id="cd00033">
    <property type="entry name" value="CCP"/>
    <property type="match status" value="2"/>
</dbReference>
<dbReference type="SUPFAM" id="SSF57184">
    <property type="entry name" value="Growth factor receptor domain"/>
    <property type="match status" value="1"/>
</dbReference>
<dbReference type="SUPFAM" id="SSF49899">
    <property type="entry name" value="Concanavalin A-like lectins/glucanases"/>
    <property type="match status" value="1"/>
</dbReference>
<keyword evidence="12" id="KW-1185">Reference proteome</keyword>
<dbReference type="SMART" id="SM00032">
    <property type="entry name" value="CCP"/>
    <property type="match status" value="5"/>
</dbReference>
<dbReference type="PRINTS" id="PR01705">
    <property type="entry name" value="TSP1REPEAT"/>
</dbReference>
<dbReference type="SUPFAM" id="SSF57535">
    <property type="entry name" value="Complement control module/SCR domain"/>
    <property type="match status" value="3"/>
</dbReference>
<protein>
    <submittedName>
        <fullName evidence="11">Sushi, von Willebrand factor type A, EGF and pentraxin domain-containing protein 1</fullName>
    </submittedName>
</protein>
<dbReference type="SMART" id="SM00179">
    <property type="entry name" value="EGF_CA"/>
    <property type="match status" value="2"/>
</dbReference>
<keyword evidence="6" id="KW-1133">Transmembrane helix</keyword>
<dbReference type="InterPro" id="IPR035976">
    <property type="entry name" value="Sushi/SCR/CCP_sf"/>
</dbReference>
<evidence type="ECO:0000259" key="10">
    <source>
        <dbReference type="PROSITE" id="PS50923"/>
    </source>
</evidence>
<reference evidence="11 12" key="1">
    <citation type="journal article" date="2017" name="Nat. Ecol. Evol.">
        <title>Scallop genome provides insights into evolution of bilaterian karyotype and development.</title>
        <authorList>
            <person name="Wang S."/>
            <person name="Zhang J."/>
            <person name="Jiao W."/>
            <person name="Li J."/>
            <person name="Xun X."/>
            <person name="Sun Y."/>
            <person name="Guo X."/>
            <person name="Huan P."/>
            <person name="Dong B."/>
            <person name="Zhang L."/>
            <person name="Hu X."/>
            <person name="Sun X."/>
            <person name="Wang J."/>
            <person name="Zhao C."/>
            <person name="Wang Y."/>
            <person name="Wang D."/>
            <person name="Huang X."/>
            <person name="Wang R."/>
            <person name="Lv J."/>
            <person name="Li Y."/>
            <person name="Zhang Z."/>
            <person name="Liu B."/>
            <person name="Lu W."/>
            <person name="Hui Y."/>
            <person name="Liang J."/>
            <person name="Zhou Z."/>
            <person name="Hou R."/>
            <person name="Li X."/>
            <person name="Liu Y."/>
            <person name="Li H."/>
            <person name="Ning X."/>
            <person name="Lin Y."/>
            <person name="Zhao L."/>
            <person name="Xing Q."/>
            <person name="Dou J."/>
            <person name="Li Y."/>
            <person name="Mao J."/>
            <person name="Guo H."/>
            <person name="Dou H."/>
            <person name="Li T."/>
            <person name="Mu C."/>
            <person name="Jiang W."/>
            <person name="Fu Q."/>
            <person name="Fu X."/>
            <person name="Miao Y."/>
            <person name="Liu J."/>
            <person name="Yu Q."/>
            <person name="Li R."/>
            <person name="Liao H."/>
            <person name="Li X."/>
            <person name="Kong Y."/>
            <person name="Jiang Z."/>
            <person name="Chourrout D."/>
            <person name="Li R."/>
            <person name="Bao Z."/>
        </authorList>
    </citation>
    <scope>NUCLEOTIDE SEQUENCE [LARGE SCALE GENOMIC DNA]</scope>
    <source>
        <strain evidence="11 12">PY_sf001</strain>
    </source>
</reference>
<feature type="transmembrane region" description="Helical" evidence="6">
    <location>
        <begin position="1462"/>
        <end position="1486"/>
    </location>
</feature>
<dbReference type="SMART" id="SM00181">
    <property type="entry name" value="EGF"/>
    <property type="match status" value="3"/>
</dbReference>
<evidence type="ECO:0000256" key="7">
    <source>
        <dbReference type="SAM" id="SignalP"/>
    </source>
</evidence>
<dbReference type="Gene3D" id="2.10.70.10">
    <property type="entry name" value="Complement Module, domain 1"/>
    <property type="match status" value="4"/>
</dbReference>
<dbReference type="Pfam" id="PF00084">
    <property type="entry name" value="Sushi"/>
    <property type="match status" value="3"/>
</dbReference>
<dbReference type="Gene3D" id="2.10.25.10">
    <property type="entry name" value="Laminin"/>
    <property type="match status" value="2"/>
</dbReference>
<dbReference type="PROSITE" id="PS00022">
    <property type="entry name" value="EGF_1"/>
    <property type="match status" value="2"/>
</dbReference>
<feature type="domain" description="Sushi" evidence="10">
    <location>
        <begin position="296"/>
        <end position="359"/>
    </location>
</feature>
<evidence type="ECO:0000259" key="8">
    <source>
        <dbReference type="PROSITE" id="PS50026"/>
    </source>
</evidence>
<dbReference type="InterPro" id="IPR000742">
    <property type="entry name" value="EGF"/>
</dbReference>
<dbReference type="SUPFAM" id="SSF57196">
    <property type="entry name" value="EGF/Laminin"/>
    <property type="match status" value="2"/>
</dbReference>
<feature type="disulfide bond" evidence="4">
    <location>
        <begin position="266"/>
        <end position="293"/>
    </location>
</feature>
<dbReference type="Pfam" id="PF00090">
    <property type="entry name" value="TSP_1"/>
    <property type="match status" value="1"/>
</dbReference>